<dbReference type="Pfam" id="PF25209">
    <property type="entry name" value="Phage_capsid_4"/>
    <property type="match status" value="1"/>
</dbReference>
<accession>A0A6J5NM07</accession>
<protein>
    <submittedName>
        <fullName evidence="1">Phage capsid</fullName>
    </submittedName>
</protein>
<organism evidence="1">
    <name type="scientific">uncultured Caudovirales phage</name>
    <dbReference type="NCBI Taxonomy" id="2100421"/>
    <lineage>
        <taxon>Viruses</taxon>
        <taxon>Duplodnaviria</taxon>
        <taxon>Heunggongvirae</taxon>
        <taxon>Uroviricota</taxon>
        <taxon>Caudoviricetes</taxon>
        <taxon>Peduoviridae</taxon>
        <taxon>Maltschvirus</taxon>
        <taxon>Maltschvirus maltsch</taxon>
    </lineage>
</organism>
<name>A0A6J5NM07_9CAUD</name>
<sequence>MSSTTTTLNDLLPSIVTEAMFVASERSIMRGLVKNYNLGAGQGKTVTVPRYPVQTAATLTEGSEVANTAVNTDGAVLTVATSAIRTLVTDLTVASAASNVVADLGRLFGEAIARKIDMDLVALFDGFSIALGDGTAAITPADIFRAVARLKMDGVPTDGLACVLHPAVAYDLKAALTTQGNAAFTAGAQGEVANEAMRAGFVGQLAGVPIFESANLVNSGNAGDYKGALFHRDALGLAMIGDIQIETQRRASFLGTDVVAACHYGVGELYDGYGVELHYDSSIQP</sequence>
<reference evidence="1" key="1">
    <citation type="submission" date="2020-04" db="EMBL/GenBank/DDBJ databases">
        <authorList>
            <person name="Chiriac C."/>
            <person name="Salcher M."/>
            <person name="Ghai R."/>
            <person name="Kavagutti S V."/>
        </authorList>
    </citation>
    <scope>NUCLEOTIDE SEQUENCE</scope>
</reference>
<dbReference type="EMBL" id="LR796671">
    <property type="protein sequence ID" value="CAB4158756.1"/>
    <property type="molecule type" value="Genomic_DNA"/>
</dbReference>
<gene>
    <name evidence="1" type="ORF">UFOVP700_29</name>
</gene>
<proteinExistence type="predicted"/>
<evidence type="ECO:0000313" key="1">
    <source>
        <dbReference type="EMBL" id="CAB4158756.1"/>
    </source>
</evidence>
<dbReference type="SUPFAM" id="SSF56563">
    <property type="entry name" value="Major capsid protein gp5"/>
    <property type="match status" value="1"/>
</dbReference>